<dbReference type="Gene3D" id="1.10.287.130">
    <property type="match status" value="1"/>
</dbReference>
<evidence type="ECO:0000256" key="10">
    <source>
        <dbReference type="ARBA" id="ARBA00023012"/>
    </source>
</evidence>
<dbReference type="InterPro" id="IPR003661">
    <property type="entry name" value="HisK_dim/P_dom"/>
</dbReference>
<evidence type="ECO:0000256" key="13">
    <source>
        <dbReference type="PROSITE-ProRule" id="PRU00169"/>
    </source>
</evidence>
<keyword evidence="19" id="KW-1185">Reference proteome</keyword>
<dbReference type="GO" id="GO:0005524">
    <property type="term" value="F:ATP binding"/>
    <property type="evidence" value="ECO:0007669"/>
    <property type="project" value="UniProtKB-KW"/>
</dbReference>
<evidence type="ECO:0000256" key="11">
    <source>
        <dbReference type="ARBA" id="ARBA00023136"/>
    </source>
</evidence>
<dbReference type="AlphaFoldDB" id="A0A8S8XCJ4"/>
<dbReference type="GO" id="GO:0000155">
    <property type="term" value="F:phosphorelay sensor kinase activity"/>
    <property type="evidence" value="ECO:0007669"/>
    <property type="project" value="InterPro"/>
</dbReference>
<sequence>MTWLRRNLTILSRRFAKRPDTEHQQALLRVAFTAMIAAYLGSVRGPETALLNFDGTFVAAIWFLCSVPILLWIAVSPGVSHLRRLIGMIGDFGSISLGLLLEGEVSTPLFLLYLWVALGNGFRYGLRALILATAISASFFGAVLVLSPFWRTMPELSIGLLMCVVLIPLYTASLIKQLTEAKEQADRANRAKSRFLAVMSHELRTPLNAIIGANDVLLGTKMDVEQVAMTRTIGQAGRSLLALIEDVLDLSRIEAGKERVERRDFDLYADLSETTSMLQIQARRKSLTLSLQIAAEVPTRVFGGQRQLRQILFNLIANAIKFTEAGSVRLRVRPTPSGQIAFDVIDTGVGIEQAHMERIFDSFTQADESIGRRHDGAGLGLAIVKQLTELMSGSVTVQSVPGRGSVFTVELPLPEATSEGADALAPLPNEQRIVLVGRDPSVAAALTARGALVDIVDDVLAMRAVLQAGARSVVIDDRSLWQVLPLATDLLAAHRVVALTDTRVGGLSPDLEPFASGRVSWPADSPTIGRMLRLLAPAPADTESDEAVPDTMEEAAGSEQPVPTRLRAARVLVAEDNPVNRRVIEKILRRGGFDPVVVEDGDEALDRLESESFDLFIVDVNMPGTNGIDVVKLYSIQQLGQERIPIVALTADTTLETQRRCIEAGVDFFLPKPIEADRLLRTLSGLLTARGTAAAVVGAPDGSVADIASHPRFQSSNDQVIDRETLRELSELDSDASFLDEIVGIYIEDSELLLEQIEATVRNRDFAEFRDLIHALRSASANVGAAQLHATCVQLGGIDRRDFQARAPEYMSRLIHEFTRYRLEVQAWLERKAGHGRAT</sequence>
<dbReference type="Pfam" id="PF00512">
    <property type="entry name" value="HisKA"/>
    <property type="match status" value="1"/>
</dbReference>
<name>A0A8S8XCJ4_9PROT</name>
<dbReference type="SMART" id="SM00388">
    <property type="entry name" value="HisKA"/>
    <property type="match status" value="1"/>
</dbReference>
<dbReference type="PROSITE" id="PS50109">
    <property type="entry name" value="HIS_KIN"/>
    <property type="match status" value="1"/>
</dbReference>
<comment type="caution">
    <text evidence="18">The sequence shown here is derived from an EMBL/GenBank/DDBJ whole genome shotgun (WGS) entry which is preliminary data.</text>
</comment>
<evidence type="ECO:0000256" key="8">
    <source>
        <dbReference type="ARBA" id="ARBA00022840"/>
    </source>
</evidence>
<keyword evidence="10" id="KW-0902">Two-component regulatory system</keyword>
<comment type="subcellular location">
    <subcellularLocation>
        <location evidence="2">Cell membrane</location>
        <topology evidence="2">Multi-pass membrane protein</topology>
    </subcellularLocation>
</comment>
<feature type="modified residue" description="Phosphohistidine" evidence="12">
    <location>
        <position position="774"/>
    </location>
</feature>
<comment type="catalytic activity">
    <reaction evidence="1">
        <text>ATP + protein L-histidine = ADP + protein N-phospho-L-histidine.</text>
        <dbReference type="EC" id="2.7.13.3"/>
    </reaction>
</comment>
<keyword evidence="8" id="KW-0067">ATP-binding</keyword>
<feature type="transmembrane region" description="Helical" evidence="14">
    <location>
        <begin position="95"/>
        <end position="116"/>
    </location>
</feature>
<dbReference type="InterPro" id="IPR036890">
    <property type="entry name" value="HATPase_C_sf"/>
</dbReference>
<feature type="domain" description="Response regulatory" evidence="16">
    <location>
        <begin position="570"/>
        <end position="687"/>
    </location>
</feature>
<feature type="transmembrane region" description="Helical" evidence="14">
    <location>
        <begin position="55"/>
        <end position="75"/>
    </location>
</feature>
<feature type="transmembrane region" description="Helical" evidence="14">
    <location>
        <begin position="156"/>
        <end position="175"/>
    </location>
</feature>
<dbReference type="InterPro" id="IPR005467">
    <property type="entry name" value="His_kinase_dom"/>
</dbReference>
<dbReference type="SUPFAM" id="SSF47384">
    <property type="entry name" value="Homodimeric domain of signal transducing histidine kinase"/>
    <property type="match status" value="1"/>
</dbReference>
<dbReference type="CDD" id="cd00082">
    <property type="entry name" value="HisKA"/>
    <property type="match status" value="1"/>
</dbReference>
<dbReference type="PRINTS" id="PR00344">
    <property type="entry name" value="BCTRLSENSOR"/>
</dbReference>
<dbReference type="InterPro" id="IPR036641">
    <property type="entry name" value="HPT_dom_sf"/>
</dbReference>
<dbReference type="Pfam" id="PF01627">
    <property type="entry name" value="Hpt"/>
    <property type="match status" value="1"/>
</dbReference>
<evidence type="ECO:0000256" key="2">
    <source>
        <dbReference type="ARBA" id="ARBA00004651"/>
    </source>
</evidence>
<dbReference type="SUPFAM" id="SSF47226">
    <property type="entry name" value="Histidine-containing phosphotransfer domain, HPT domain"/>
    <property type="match status" value="1"/>
</dbReference>
<dbReference type="SMART" id="SM00448">
    <property type="entry name" value="REC"/>
    <property type="match status" value="1"/>
</dbReference>
<dbReference type="GO" id="GO:0005886">
    <property type="term" value="C:plasma membrane"/>
    <property type="evidence" value="ECO:0007669"/>
    <property type="project" value="UniProtKB-SubCell"/>
</dbReference>
<accession>A0A8S8XCJ4</accession>
<evidence type="ECO:0000256" key="7">
    <source>
        <dbReference type="ARBA" id="ARBA00022741"/>
    </source>
</evidence>
<dbReference type="CDD" id="cd17546">
    <property type="entry name" value="REC_hyHK_CKI1_RcsC-like"/>
    <property type="match status" value="1"/>
</dbReference>
<keyword evidence="7" id="KW-0547">Nucleotide-binding</keyword>
<dbReference type="Gene3D" id="1.20.120.160">
    <property type="entry name" value="HPT domain"/>
    <property type="match status" value="1"/>
</dbReference>
<evidence type="ECO:0000259" key="16">
    <source>
        <dbReference type="PROSITE" id="PS50110"/>
    </source>
</evidence>
<evidence type="ECO:0000313" key="19">
    <source>
        <dbReference type="Proteomes" id="UP000681075"/>
    </source>
</evidence>
<dbReference type="InterPro" id="IPR004358">
    <property type="entry name" value="Sig_transdc_His_kin-like_C"/>
</dbReference>
<evidence type="ECO:0000256" key="1">
    <source>
        <dbReference type="ARBA" id="ARBA00000085"/>
    </source>
</evidence>
<dbReference type="PANTHER" id="PTHR45339:SF1">
    <property type="entry name" value="HYBRID SIGNAL TRANSDUCTION HISTIDINE KINASE J"/>
    <property type="match status" value="1"/>
</dbReference>
<feature type="domain" description="HPt" evidence="17">
    <location>
        <begin position="735"/>
        <end position="828"/>
    </location>
</feature>
<dbReference type="PANTHER" id="PTHR45339">
    <property type="entry name" value="HYBRID SIGNAL TRANSDUCTION HISTIDINE KINASE J"/>
    <property type="match status" value="1"/>
</dbReference>
<proteinExistence type="predicted"/>
<dbReference type="InterPro" id="IPR036097">
    <property type="entry name" value="HisK_dim/P_sf"/>
</dbReference>
<dbReference type="Gene3D" id="3.40.50.2300">
    <property type="match status" value="1"/>
</dbReference>
<dbReference type="PROSITE" id="PS50894">
    <property type="entry name" value="HPT"/>
    <property type="match status" value="1"/>
</dbReference>
<dbReference type="InterPro" id="IPR011006">
    <property type="entry name" value="CheY-like_superfamily"/>
</dbReference>
<organism evidence="18 19">
    <name type="scientific">Roseiterribacter gracilis</name>
    <dbReference type="NCBI Taxonomy" id="2812848"/>
    <lineage>
        <taxon>Bacteria</taxon>
        <taxon>Pseudomonadati</taxon>
        <taxon>Pseudomonadota</taxon>
        <taxon>Alphaproteobacteria</taxon>
        <taxon>Rhodospirillales</taxon>
        <taxon>Roseiterribacteraceae</taxon>
        <taxon>Roseiterribacter</taxon>
    </lineage>
</organism>
<feature type="transmembrane region" description="Helical" evidence="14">
    <location>
        <begin position="26"/>
        <end position="43"/>
    </location>
</feature>
<evidence type="ECO:0000256" key="5">
    <source>
        <dbReference type="ARBA" id="ARBA00022553"/>
    </source>
</evidence>
<dbReference type="SUPFAM" id="SSF55874">
    <property type="entry name" value="ATPase domain of HSP90 chaperone/DNA topoisomerase II/histidine kinase"/>
    <property type="match status" value="1"/>
</dbReference>
<dbReference type="Gene3D" id="3.30.565.10">
    <property type="entry name" value="Histidine kinase-like ATPase, C-terminal domain"/>
    <property type="match status" value="1"/>
</dbReference>
<dbReference type="SMART" id="SM00387">
    <property type="entry name" value="HATPase_c"/>
    <property type="match status" value="1"/>
</dbReference>
<feature type="transmembrane region" description="Helical" evidence="14">
    <location>
        <begin position="128"/>
        <end position="150"/>
    </location>
</feature>
<dbReference type="EC" id="2.7.13.3" evidence="3"/>
<dbReference type="Pfam" id="PF02518">
    <property type="entry name" value="HATPase_c"/>
    <property type="match status" value="1"/>
</dbReference>
<keyword evidence="4" id="KW-1003">Cell membrane</keyword>
<feature type="modified residue" description="4-aspartylphosphate" evidence="13">
    <location>
        <position position="619"/>
    </location>
</feature>
<dbReference type="EMBL" id="BOPV01000001">
    <property type="protein sequence ID" value="GIL41718.1"/>
    <property type="molecule type" value="Genomic_DNA"/>
</dbReference>
<dbReference type="PROSITE" id="PS50110">
    <property type="entry name" value="RESPONSE_REGULATORY"/>
    <property type="match status" value="1"/>
</dbReference>
<evidence type="ECO:0000256" key="9">
    <source>
        <dbReference type="ARBA" id="ARBA00022989"/>
    </source>
</evidence>
<keyword evidence="9 14" id="KW-1133">Transmembrane helix</keyword>
<dbReference type="CDD" id="cd16922">
    <property type="entry name" value="HATPase_EvgS-ArcB-TorS-like"/>
    <property type="match status" value="1"/>
</dbReference>
<keyword evidence="6 14" id="KW-0812">Transmembrane</keyword>
<dbReference type="InterPro" id="IPR001789">
    <property type="entry name" value="Sig_transdc_resp-reg_receiver"/>
</dbReference>
<dbReference type="Pfam" id="PF00072">
    <property type="entry name" value="Response_reg"/>
    <property type="match status" value="1"/>
</dbReference>
<dbReference type="FunFam" id="3.30.565.10:FF:000010">
    <property type="entry name" value="Sensor histidine kinase RcsC"/>
    <property type="match status" value="1"/>
</dbReference>
<evidence type="ECO:0000256" key="6">
    <source>
        <dbReference type="ARBA" id="ARBA00022692"/>
    </source>
</evidence>
<reference evidence="18" key="1">
    <citation type="submission" date="2021-02" db="EMBL/GenBank/DDBJ databases">
        <title>Genome sequence of Rhodospirillales sp. strain TMPK1 isolated from soil.</title>
        <authorList>
            <person name="Nakai R."/>
            <person name="Kusada H."/>
            <person name="Tamaki H."/>
        </authorList>
    </citation>
    <scope>NUCLEOTIDE SEQUENCE</scope>
    <source>
        <strain evidence="18">TMPK1</strain>
    </source>
</reference>
<dbReference type="RefSeq" id="WP_420245328.1">
    <property type="nucleotide sequence ID" value="NZ_BOPV01000001.1"/>
</dbReference>
<feature type="domain" description="Histidine kinase" evidence="15">
    <location>
        <begin position="198"/>
        <end position="415"/>
    </location>
</feature>
<evidence type="ECO:0000259" key="17">
    <source>
        <dbReference type="PROSITE" id="PS50894"/>
    </source>
</evidence>
<keyword evidence="5 13" id="KW-0597">Phosphoprotein</keyword>
<gene>
    <name evidence="18" type="ORF">TMPK1_39550</name>
</gene>
<evidence type="ECO:0000256" key="3">
    <source>
        <dbReference type="ARBA" id="ARBA00012438"/>
    </source>
</evidence>
<dbReference type="InterPro" id="IPR003594">
    <property type="entry name" value="HATPase_dom"/>
</dbReference>
<protein>
    <recommendedName>
        <fullName evidence="3">histidine kinase</fullName>
        <ecNumber evidence="3">2.7.13.3</ecNumber>
    </recommendedName>
</protein>
<evidence type="ECO:0000256" key="14">
    <source>
        <dbReference type="SAM" id="Phobius"/>
    </source>
</evidence>
<dbReference type="InterPro" id="IPR008207">
    <property type="entry name" value="Sig_transdc_His_kin_Hpt_dom"/>
</dbReference>
<evidence type="ECO:0000313" key="18">
    <source>
        <dbReference type="EMBL" id="GIL41718.1"/>
    </source>
</evidence>
<dbReference type="Proteomes" id="UP000681075">
    <property type="component" value="Unassembled WGS sequence"/>
</dbReference>
<dbReference type="SUPFAM" id="SSF52172">
    <property type="entry name" value="CheY-like"/>
    <property type="match status" value="1"/>
</dbReference>
<evidence type="ECO:0000256" key="4">
    <source>
        <dbReference type="ARBA" id="ARBA00022475"/>
    </source>
</evidence>
<evidence type="ECO:0000259" key="15">
    <source>
        <dbReference type="PROSITE" id="PS50109"/>
    </source>
</evidence>
<evidence type="ECO:0000256" key="12">
    <source>
        <dbReference type="PROSITE-ProRule" id="PRU00110"/>
    </source>
</evidence>
<keyword evidence="11 14" id="KW-0472">Membrane</keyword>